<reference evidence="1 2" key="1">
    <citation type="journal article" date="2023" name="Insect Mol. Biol.">
        <title>Genome sequencing provides insights into the evolution of gene families encoding plant cell wall-degrading enzymes in longhorned beetles.</title>
        <authorList>
            <person name="Shin N.R."/>
            <person name="Okamura Y."/>
            <person name="Kirsch R."/>
            <person name="Pauchet Y."/>
        </authorList>
    </citation>
    <scope>NUCLEOTIDE SEQUENCE [LARGE SCALE GENOMIC DNA]</scope>
    <source>
        <strain evidence="1">EAD_L_NR</strain>
    </source>
</reference>
<evidence type="ECO:0000313" key="1">
    <source>
        <dbReference type="EMBL" id="KAJ8921845.1"/>
    </source>
</evidence>
<organism evidence="1 2">
    <name type="scientific">Exocentrus adspersus</name>
    <dbReference type="NCBI Taxonomy" id="1586481"/>
    <lineage>
        <taxon>Eukaryota</taxon>
        <taxon>Metazoa</taxon>
        <taxon>Ecdysozoa</taxon>
        <taxon>Arthropoda</taxon>
        <taxon>Hexapoda</taxon>
        <taxon>Insecta</taxon>
        <taxon>Pterygota</taxon>
        <taxon>Neoptera</taxon>
        <taxon>Endopterygota</taxon>
        <taxon>Coleoptera</taxon>
        <taxon>Polyphaga</taxon>
        <taxon>Cucujiformia</taxon>
        <taxon>Chrysomeloidea</taxon>
        <taxon>Cerambycidae</taxon>
        <taxon>Lamiinae</taxon>
        <taxon>Acanthocinini</taxon>
        <taxon>Exocentrus</taxon>
    </lineage>
</organism>
<protein>
    <submittedName>
        <fullName evidence="1">Uncharacterized protein</fullName>
    </submittedName>
</protein>
<dbReference type="EMBL" id="JANEYG010000008">
    <property type="protein sequence ID" value="KAJ8921845.1"/>
    <property type="molecule type" value="Genomic_DNA"/>
</dbReference>
<comment type="caution">
    <text evidence="1">The sequence shown here is derived from an EMBL/GenBank/DDBJ whole genome shotgun (WGS) entry which is preliminary data.</text>
</comment>
<evidence type="ECO:0000313" key="2">
    <source>
        <dbReference type="Proteomes" id="UP001159042"/>
    </source>
</evidence>
<dbReference type="AlphaFoldDB" id="A0AAV8W740"/>
<sequence length="59" mass="6759">MYYTNYKRENLVQTLKITVFSLTTILFSSQNKASVELIPLALQILQSADPHYPNDLESP</sequence>
<gene>
    <name evidence="1" type="ORF">NQ315_008477</name>
</gene>
<accession>A0AAV8W740</accession>
<proteinExistence type="predicted"/>
<keyword evidence="2" id="KW-1185">Reference proteome</keyword>
<dbReference type="Proteomes" id="UP001159042">
    <property type="component" value="Unassembled WGS sequence"/>
</dbReference>
<name>A0AAV8W740_9CUCU</name>